<organism evidence="1 2">
    <name type="scientific">Zingiber officinale</name>
    <name type="common">Ginger</name>
    <name type="synonym">Amomum zingiber</name>
    <dbReference type="NCBI Taxonomy" id="94328"/>
    <lineage>
        <taxon>Eukaryota</taxon>
        <taxon>Viridiplantae</taxon>
        <taxon>Streptophyta</taxon>
        <taxon>Embryophyta</taxon>
        <taxon>Tracheophyta</taxon>
        <taxon>Spermatophyta</taxon>
        <taxon>Magnoliopsida</taxon>
        <taxon>Liliopsida</taxon>
        <taxon>Zingiberales</taxon>
        <taxon>Zingiberaceae</taxon>
        <taxon>Zingiber</taxon>
    </lineage>
</organism>
<dbReference type="Proteomes" id="UP000734854">
    <property type="component" value="Unassembled WGS sequence"/>
</dbReference>
<evidence type="ECO:0000313" key="1">
    <source>
        <dbReference type="EMBL" id="KAG6493964.1"/>
    </source>
</evidence>
<dbReference type="EMBL" id="JACMSC010000013">
    <property type="protein sequence ID" value="KAG6493964.1"/>
    <property type="molecule type" value="Genomic_DNA"/>
</dbReference>
<protein>
    <submittedName>
        <fullName evidence="1">Uncharacterized protein</fullName>
    </submittedName>
</protein>
<gene>
    <name evidence="1" type="ORF">ZIOFF_048970</name>
</gene>
<dbReference type="Gene3D" id="3.30.200.20">
    <property type="entry name" value="Phosphorylase Kinase, domain 1"/>
    <property type="match status" value="1"/>
</dbReference>
<dbReference type="AlphaFoldDB" id="A0A8J5FTC8"/>
<accession>A0A8J5FTC8</accession>
<evidence type="ECO:0000313" key="2">
    <source>
        <dbReference type="Proteomes" id="UP000734854"/>
    </source>
</evidence>
<sequence>MDGGATNDFPISAAHDGRYLQYNIFSNVFEVKIKYELPIIPIGRGAHGICCEAIGTPTEAELGFLCMKHLPQFPPKSFASMYPHINPVAIGLIERMLTFDPNKRITGTCSFEILHCIIES</sequence>
<reference evidence="1 2" key="1">
    <citation type="submission" date="2020-08" db="EMBL/GenBank/DDBJ databases">
        <title>Plant Genome Project.</title>
        <authorList>
            <person name="Zhang R.-G."/>
        </authorList>
    </citation>
    <scope>NUCLEOTIDE SEQUENCE [LARGE SCALE GENOMIC DNA]</scope>
    <source>
        <tissue evidence="1">Rhizome</tissue>
    </source>
</reference>
<name>A0A8J5FTC8_ZINOF</name>
<proteinExistence type="predicted"/>
<dbReference type="InterPro" id="IPR011009">
    <property type="entry name" value="Kinase-like_dom_sf"/>
</dbReference>
<dbReference type="Gene3D" id="1.10.510.10">
    <property type="entry name" value="Transferase(Phosphotransferase) domain 1"/>
    <property type="match status" value="1"/>
</dbReference>
<keyword evidence="2" id="KW-1185">Reference proteome</keyword>
<dbReference type="SUPFAM" id="SSF56112">
    <property type="entry name" value="Protein kinase-like (PK-like)"/>
    <property type="match status" value="1"/>
</dbReference>
<comment type="caution">
    <text evidence="1">The sequence shown here is derived from an EMBL/GenBank/DDBJ whole genome shotgun (WGS) entry which is preliminary data.</text>
</comment>